<comment type="similarity">
    <text evidence="5">Belongs to the GRAS family.</text>
</comment>
<dbReference type="OrthoDB" id="770224at2759"/>
<evidence type="ECO:0000313" key="7">
    <source>
        <dbReference type="Proteomes" id="UP000242715"/>
    </source>
</evidence>
<evidence type="ECO:0000256" key="2">
    <source>
        <dbReference type="ARBA" id="ARBA00023015"/>
    </source>
</evidence>
<reference evidence="7" key="1">
    <citation type="journal article" date="2017" name="Front. Plant Sci.">
        <title>Climate Clever Clovers: New Paradigm to Reduce the Environmental Footprint of Ruminants by Breeding Low Methanogenic Forages Utilizing Haplotype Variation.</title>
        <authorList>
            <person name="Kaur P."/>
            <person name="Appels R."/>
            <person name="Bayer P.E."/>
            <person name="Keeble-Gagnere G."/>
            <person name="Wang J."/>
            <person name="Hirakawa H."/>
            <person name="Shirasawa K."/>
            <person name="Vercoe P."/>
            <person name="Stefanova K."/>
            <person name="Durmic Z."/>
            <person name="Nichols P."/>
            <person name="Revell C."/>
            <person name="Isobe S.N."/>
            <person name="Edwards D."/>
            <person name="Erskine W."/>
        </authorList>
    </citation>
    <scope>NUCLEOTIDE SEQUENCE [LARGE SCALE GENOMIC DNA]</scope>
    <source>
        <strain evidence="7">cv. Daliak</strain>
    </source>
</reference>
<evidence type="ECO:0000256" key="5">
    <source>
        <dbReference type="PROSITE-ProRule" id="PRU01191"/>
    </source>
</evidence>
<dbReference type="PANTHER" id="PTHR31636">
    <property type="entry name" value="OSJNBA0084A10.13 PROTEIN-RELATED"/>
    <property type="match status" value="1"/>
</dbReference>
<feature type="short sequence motif" description="VHIID" evidence="5">
    <location>
        <begin position="337"/>
        <end position="341"/>
    </location>
</feature>
<organism evidence="6 7">
    <name type="scientific">Trifolium subterraneum</name>
    <name type="common">Subterranean clover</name>
    <dbReference type="NCBI Taxonomy" id="3900"/>
    <lineage>
        <taxon>Eukaryota</taxon>
        <taxon>Viridiplantae</taxon>
        <taxon>Streptophyta</taxon>
        <taxon>Embryophyta</taxon>
        <taxon>Tracheophyta</taxon>
        <taxon>Spermatophyta</taxon>
        <taxon>Magnoliopsida</taxon>
        <taxon>eudicotyledons</taxon>
        <taxon>Gunneridae</taxon>
        <taxon>Pentapetalae</taxon>
        <taxon>rosids</taxon>
        <taxon>fabids</taxon>
        <taxon>Fabales</taxon>
        <taxon>Fabaceae</taxon>
        <taxon>Papilionoideae</taxon>
        <taxon>50 kb inversion clade</taxon>
        <taxon>NPAAA clade</taxon>
        <taxon>Hologalegina</taxon>
        <taxon>IRL clade</taxon>
        <taxon>Trifolieae</taxon>
        <taxon>Trifolium</taxon>
    </lineage>
</organism>
<comment type="subcellular location">
    <subcellularLocation>
        <location evidence="1">Nucleus</location>
    </subcellularLocation>
</comment>
<dbReference type="Pfam" id="PF03514">
    <property type="entry name" value="GRAS"/>
    <property type="match status" value="1"/>
</dbReference>
<feature type="short sequence motif" description="LxCxE motif" evidence="5">
    <location>
        <begin position="227"/>
        <end position="231"/>
    </location>
</feature>
<dbReference type="EMBL" id="DF973361">
    <property type="protein sequence ID" value="GAU27752.1"/>
    <property type="molecule type" value="Genomic_DNA"/>
</dbReference>
<evidence type="ECO:0000256" key="4">
    <source>
        <dbReference type="ARBA" id="ARBA00023242"/>
    </source>
</evidence>
<keyword evidence="2" id="KW-0805">Transcription regulation</keyword>
<keyword evidence="3" id="KW-0804">Transcription</keyword>
<comment type="caution">
    <text evidence="5">Lacks conserved residue(s) required for the propagation of feature annotation.</text>
</comment>
<dbReference type="Proteomes" id="UP000242715">
    <property type="component" value="Unassembled WGS sequence"/>
</dbReference>
<evidence type="ECO:0000313" key="6">
    <source>
        <dbReference type="EMBL" id="GAU27752.1"/>
    </source>
</evidence>
<feature type="region of interest" description="Leucine repeat II (LRII)" evidence="5">
    <location>
        <begin position="387"/>
        <end position="419"/>
    </location>
</feature>
<evidence type="ECO:0000256" key="3">
    <source>
        <dbReference type="ARBA" id="ARBA00023163"/>
    </source>
</evidence>
<proteinExistence type="inferred from homology"/>
<name>A0A2Z6MRM6_TRISU</name>
<accession>A0A2Z6MRM6</accession>
<sequence>MENLCNFGEISFSAIEDKLSSSNDTFWHTKKVTEMKNVQFSLAEDQGNYNGIGSLCSNFCFFQDDPSQEEELLFPTNQQKFHHQQKSYQDHEPLDNLQFDMVQFDEQFETKKLPLCDTKKDKQYFQNTPLAAPVEILKNYGKGFKRLLPDEGKILHPVNDFGLVTDNDNERKLSTADIMKIAGTKFIQSSSSSESASGLILNHPFGFSFSGLSDEEKDDISLAESLLACAEKVGYQQFERARKLLSQIESLSSKTGNPVKRVVYYFAEALRQRIDRETGRVSINNMQKKESLFDPEVETKDLTPTLVAFIEDLPFCKVSMFPCVQALIENVTDAKKIHVIDLAIRKGLQWTILMQALQSRSECPLELLKITAISSGNTDTSKLVVEDTGKRLKDFAQSLNIPFSFDTVIVSDLLHLREDHFKIDSDETVAVYSQFALRCKIQQSDQLETVMRVIRTINPRVMVVAEIEANHNSKSFVNRFIEALFYFSAFFDCLEDCMKGDEKNRMIIESMYFSHGIRNNVAEEGAERKSRNVKIDVWRAFFTRFGMVETELSMMSLYQAELVAKRFPCGSSCTFDMNGHCLIVGWKGTPIISVSVWKFI</sequence>
<feature type="region of interest" description="VHIID" evidence="5">
    <location>
        <begin position="306"/>
        <end position="371"/>
    </location>
</feature>
<dbReference type="PROSITE" id="PS50985">
    <property type="entry name" value="GRAS"/>
    <property type="match status" value="1"/>
</dbReference>
<dbReference type="GO" id="GO:0009610">
    <property type="term" value="P:response to symbiotic fungus"/>
    <property type="evidence" value="ECO:0007669"/>
    <property type="project" value="UniProtKB-ARBA"/>
</dbReference>
<protein>
    <submittedName>
        <fullName evidence="6">Uncharacterized protein</fullName>
    </submittedName>
</protein>
<evidence type="ECO:0000256" key="1">
    <source>
        <dbReference type="ARBA" id="ARBA00004123"/>
    </source>
</evidence>
<feature type="region of interest" description="SAW" evidence="5">
    <location>
        <begin position="522"/>
        <end position="598"/>
    </location>
</feature>
<dbReference type="AlphaFoldDB" id="A0A2Z6MRM6"/>
<dbReference type="InterPro" id="IPR005202">
    <property type="entry name" value="TF_GRAS"/>
</dbReference>
<dbReference type="GO" id="GO:0005634">
    <property type="term" value="C:nucleus"/>
    <property type="evidence" value="ECO:0007669"/>
    <property type="project" value="UniProtKB-SubCell"/>
</dbReference>
<keyword evidence="7" id="KW-1185">Reference proteome</keyword>
<gene>
    <name evidence="6" type="ORF">TSUD_215630</name>
</gene>
<keyword evidence="4" id="KW-0539">Nucleus</keyword>